<proteinExistence type="predicted"/>
<evidence type="ECO:0000313" key="3">
    <source>
        <dbReference type="Proteomes" id="UP000826513"/>
    </source>
</evidence>
<protein>
    <recommendedName>
        <fullName evidence="1">RepB-like DNA primase domain-containing protein</fullName>
    </recommendedName>
</protein>
<dbReference type="RefSeq" id="WP_027676825.1">
    <property type="nucleotide sequence ID" value="NZ_CP039691.1"/>
</dbReference>
<dbReference type="InterPro" id="IPR039459">
    <property type="entry name" value="RepB-like_DNA_primase_dom"/>
</dbReference>
<organism evidence="2 3">
    <name type="scientific">Agrobacterium larrymoorei</name>
    <dbReference type="NCBI Taxonomy" id="160699"/>
    <lineage>
        <taxon>Bacteria</taxon>
        <taxon>Pseudomonadati</taxon>
        <taxon>Pseudomonadota</taxon>
        <taxon>Alphaproteobacteria</taxon>
        <taxon>Hyphomicrobiales</taxon>
        <taxon>Rhizobiaceae</taxon>
        <taxon>Rhizobium/Agrobacterium group</taxon>
        <taxon>Agrobacterium</taxon>
    </lineage>
</organism>
<sequence>MRCQHFQGLKHENLSSPKRTHSNSQLFRDLNDDDHIIRSQHQFLQDVCNDIAEGSYTFLAFKQVTTGKWEDHAIKNAGSWRETLDLLREYSRWDYDQYFCPNSFSEERRKQLYALPTSFGWCDIDRSEPSIYEPVPSILWETSPQSYQGLWLWDRTHRATDAELFSKSLAYRHGGDNSGWSATKMLRIPGSVNHKPQYNEPFVKIIKSDWSEITSRPRPLEGVRHAVASALPTIDANPPSMTVMRF</sequence>
<name>A0ABX8T4U0_9HYPH</name>
<dbReference type="Gene3D" id="3.30.70.1790">
    <property type="entry name" value="RepB DNA-primase, N-terminal domain"/>
    <property type="match status" value="1"/>
</dbReference>
<feature type="domain" description="RepB-like DNA primase" evidence="1">
    <location>
        <begin position="135"/>
        <end position="212"/>
    </location>
</feature>
<evidence type="ECO:0000313" key="2">
    <source>
        <dbReference type="EMBL" id="QYA08312.1"/>
    </source>
</evidence>
<dbReference type="Pfam" id="PF16793">
    <property type="entry name" value="RepB_primase"/>
    <property type="match status" value="1"/>
</dbReference>
<keyword evidence="3" id="KW-1185">Reference proteome</keyword>
<dbReference type="EMBL" id="CP072167">
    <property type="protein sequence ID" value="QYA08312.1"/>
    <property type="molecule type" value="Genomic_DNA"/>
</dbReference>
<reference evidence="2 3" key="1">
    <citation type="submission" date="2021-03" db="EMBL/GenBank/DDBJ databases">
        <title>Rapid diversification of plasmids in a genus of pathogenic and nitrogen fixing bacteria.</title>
        <authorList>
            <person name="Weisberg A.J."/>
            <person name="Miller M."/>
            <person name="Ream W."/>
            <person name="Grunwald N.J."/>
            <person name="Chang J.H."/>
        </authorList>
    </citation>
    <scope>NUCLEOTIDE SEQUENCE [LARGE SCALE GENOMIC DNA]</scope>
    <source>
        <strain evidence="2 3">AF3.44</strain>
    </source>
</reference>
<gene>
    <name evidence="2" type="ORF">J5285_06345</name>
</gene>
<accession>A0ABX8T4U0</accession>
<evidence type="ECO:0000259" key="1">
    <source>
        <dbReference type="Pfam" id="PF16793"/>
    </source>
</evidence>
<dbReference type="Proteomes" id="UP000826513">
    <property type="component" value="Chromosome 1"/>
</dbReference>